<feature type="compositionally biased region" description="Acidic residues" evidence="2">
    <location>
        <begin position="60"/>
        <end position="74"/>
    </location>
</feature>
<dbReference type="PANTHER" id="PTHR23082:SF0">
    <property type="entry name" value="GENERAL TRANSCRIPTION FACTOR 3C POLYPEPTIDE 3"/>
    <property type="match status" value="1"/>
</dbReference>
<dbReference type="GO" id="GO:0006383">
    <property type="term" value="P:transcription by RNA polymerase III"/>
    <property type="evidence" value="ECO:0007669"/>
    <property type="project" value="InterPro"/>
</dbReference>
<dbReference type="InterPro" id="IPR011990">
    <property type="entry name" value="TPR-like_helical_dom_sf"/>
</dbReference>
<dbReference type="PANTHER" id="PTHR23082">
    <property type="entry name" value="TRANSCRIPTION INITIATION FACTOR IIIC TFIIIC , POLYPEPTIDE 3-RELATED"/>
    <property type="match status" value="1"/>
</dbReference>
<dbReference type="OrthoDB" id="9991317at2759"/>
<evidence type="ECO:0000313" key="3">
    <source>
        <dbReference type="EMBL" id="KAF2150838.1"/>
    </source>
</evidence>
<proteinExistence type="predicted"/>
<dbReference type="SUPFAM" id="SSF48452">
    <property type="entry name" value="TPR-like"/>
    <property type="match status" value="1"/>
</dbReference>
<reference evidence="3" key="1">
    <citation type="journal article" date="2020" name="Stud. Mycol.">
        <title>101 Dothideomycetes genomes: a test case for predicting lifestyles and emergence of pathogens.</title>
        <authorList>
            <person name="Haridas S."/>
            <person name="Albert R."/>
            <person name="Binder M."/>
            <person name="Bloem J."/>
            <person name="Labutti K."/>
            <person name="Salamov A."/>
            <person name="Andreopoulos B."/>
            <person name="Baker S."/>
            <person name="Barry K."/>
            <person name="Bills G."/>
            <person name="Bluhm B."/>
            <person name="Cannon C."/>
            <person name="Castanera R."/>
            <person name="Culley D."/>
            <person name="Daum C."/>
            <person name="Ezra D."/>
            <person name="Gonzalez J."/>
            <person name="Henrissat B."/>
            <person name="Kuo A."/>
            <person name="Liang C."/>
            <person name="Lipzen A."/>
            <person name="Lutzoni F."/>
            <person name="Magnuson J."/>
            <person name="Mondo S."/>
            <person name="Nolan M."/>
            <person name="Ohm R."/>
            <person name="Pangilinan J."/>
            <person name="Park H.-J."/>
            <person name="Ramirez L."/>
            <person name="Alfaro M."/>
            <person name="Sun H."/>
            <person name="Tritt A."/>
            <person name="Yoshinaga Y."/>
            <person name="Zwiers L.-H."/>
            <person name="Turgeon B."/>
            <person name="Goodwin S."/>
            <person name="Spatafora J."/>
            <person name="Crous P."/>
            <person name="Grigoriev I."/>
        </authorList>
    </citation>
    <scope>NUCLEOTIDE SEQUENCE</scope>
    <source>
        <strain evidence="3">CBS 260.36</strain>
    </source>
</reference>
<feature type="region of interest" description="Disordered" evidence="2">
    <location>
        <begin position="30"/>
        <end position="74"/>
    </location>
</feature>
<sequence length="1156" mass="130757">MNPLGGDSEYPDPQAAAYVASYAAPYPNEYASAAEGPYGDPQTGGLWQSGPAPLFRDELDAPELESDADEGLESDDDLRGVFARFEMNSILQNGINTNQANPPLDPMASLDMDLDQEYIADELHIAEDEAGRDVPSIDPDFEVQNESDSDSDMSFDEAILDQILSEGRSGRGRGRGRPRGRGRGPGRGRKGWKWAIKGTEHDPDRNRNTTRGRPRGRGRGSGTGRGRHKRVADPGEEFKKQQALATEKYVSGDLEGAAALARAAVRANPEIFAAHSLLSEVLLAQGKAKDSLTVLLAGAHTKRDPELWHHVAQRTRELAGPEADVESLDAAAYCYGWAIKLNPQDYEARRQRLNLLLESFAITGSTHTAGRARIECRSMMKLRPSDILVAREYAELTALGNNDADMRSARNIYDEAMNTHSKSLSLGLNSNEDEQWNHALAYVGLVERLDGNKEAIKQFKRLARWIQQRRDETFWDDYPDDDREFDTEDSPRKQQVAQFKEAQLQTGSQRAFNSSNLPMDMRIKLGLYRLALGEQHLEEALRHFQYLLADDSEVAELADLFRDVADALKDKSVYHEALLLYEPLQKVPDALDISYYMDLATCYMNLDRIPEAEDCYKIVVENNELDWEARVALARIYEDQGKRAEALPLIREVIALGHDDVLRKNRLFGPVKDIRKEERREVRKRNAAMMQEAADAETEFLGKRAFGINREGILSADGVLRRGRRIMAKTRRKPQQSGVSNAVLDKQRILAEKIREMKSATERVQSNYDIILSCEEGVATGNEDTIEIWKTAIESMLEEFKASRFLYSSKEKDKRYKFSGYGRQGKMLTEMEQWRDSLEERDSSGVSSPARSMVDPGLPNEFCDIQFPTWLDLFCSYAIQLAHEGSRDLAFSVIEDGFACNVFYHSQLANYQLQTTVLACALLLDDEERLTTASRWFMNTFPTSSASYQMFAGVHRLYSGTPNWFNAGPTQKYLMRAVKSFDYYVLPPEKRKEWNFEKTMGSGTKTHEWAKVEELDAGLLALYGHIMVAAQTWSSALNYYYRALAMRPDDPMLLLCIGLSYVQGAMKRQAENRHWSVMMGLGFLGKYKRIRKEMAKSTGRRLYEQEAEYNIARAWHFLGLTHLAVGGYHKCLRLRDEMGQVPGDKDADVMDTDGED</sequence>
<evidence type="ECO:0000256" key="1">
    <source>
        <dbReference type="PROSITE-ProRule" id="PRU00339"/>
    </source>
</evidence>
<accession>A0A9P4MF55</accession>
<feature type="compositionally biased region" description="Basic residues" evidence="2">
    <location>
        <begin position="170"/>
        <end position="192"/>
    </location>
</feature>
<dbReference type="InterPro" id="IPR039340">
    <property type="entry name" value="Tfc4/TFIIIC-102/Sfc4"/>
</dbReference>
<gene>
    <name evidence="3" type="ORF">K461DRAFT_280868</name>
</gene>
<organism evidence="3 4">
    <name type="scientific">Myriangium duriaei CBS 260.36</name>
    <dbReference type="NCBI Taxonomy" id="1168546"/>
    <lineage>
        <taxon>Eukaryota</taxon>
        <taxon>Fungi</taxon>
        <taxon>Dikarya</taxon>
        <taxon>Ascomycota</taxon>
        <taxon>Pezizomycotina</taxon>
        <taxon>Dothideomycetes</taxon>
        <taxon>Dothideomycetidae</taxon>
        <taxon>Myriangiales</taxon>
        <taxon>Myriangiaceae</taxon>
        <taxon>Myriangium</taxon>
    </lineage>
</organism>
<feature type="compositionally biased region" description="Basic and acidic residues" evidence="2">
    <location>
        <begin position="231"/>
        <end position="240"/>
    </location>
</feature>
<comment type="caution">
    <text evidence="3">The sequence shown here is derived from an EMBL/GenBank/DDBJ whole genome shotgun (WGS) entry which is preliminary data.</text>
</comment>
<dbReference type="Pfam" id="PF13432">
    <property type="entry name" value="TPR_16"/>
    <property type="match status" value="2"/>
</dbReference>
<name>A0A9P4MF55_9PEZI</name>
<feature type="region of interest" description="Disordered" evidence="2">
    <location>
        <begin position="129"/>
        <end position="242"/>
    </location>
</feature>
<protein>
    <submittedName>
        <fullName evidence="3">TPR-like protein</fullName>
    </submittedName>
</protein>
<dbReference type="GO" id="GO:0000127">
    <property type="term" value="C:transcription factor TFIIIC complex"/>
    <property type="evidence" value="ECO:0007669"/>
    <property type="project" value="TreeGrafter"/>
</dbReference>
<feature type="compositionally biased region" description="Basic residues" evidence="2">
    <location>
        <begin position="208"/>
        <end position="218"/>
    </location>
</feature>
<feature type="repeat" description="TPR" evidence="1">
    <location>
        <begin position="1017"/>
        <end position="1050"/>
    </location>
</feature>
<dbReference type="PROSITE" id="PS50005">
    <property type="entry name" value="TPR"/>
    <property type="match status" value="1"/>
</dbReference>
<dbReference type="EMBL" id="ML996089">
    <property type="protein sequence ID" value="KAF2150838.1"/>
    <property type="molecule type" value="Genomic_DNA"/>
</dbReference>
<evidence type="ECO:0000256" key="2">
    <source>
        <dbReference type="SAM" id="MobiDB-lite"/>
    </source>
</evidence>
<dbReference type="AlphaFoldDB" id="A0A9P4MF55"/>
<dbReference type="Proteomes" id="UP000799439">
    <property type="component" value="Unassembled WGS sequence"/>
</dbReference>
<keyword evidence="1" id="KW-0802">TPR repeat</keyword>
<evidence type="ECO:0000313" key="4">
    <source>
        <dbReference type="Proteomes" id="UP000799439"/>
    </source>
</evidence>
<feature type="non-terminal residue" evidence="3">
    <location>
        <position position="1156"/>
    </location>
</feature>
<keyword evidence="4" id="KW-1185">Reference proteome</keyword>
<dbReference type="InterPro" id="IPR019734">
    <property type="entry name" value="TPR_rpt"/>
</dbReference>
<feature type="compositionally biased region" description="Basic and acidic residues" evidence="2">
    <location>
        <begin position="198"/>
        <end position="207"/>
    </location>
</feature>
<feature type="compositionally biased region" description="Acidic residues" evidence="2">
    <location>
        <begin position="139"/>
        <end position="159"/>
    </location>
</feature>
<dbReference type="Gene3D" id="1.25.40.10">
    <property type="entry name" value="Tetratricopeptide repeat domain"/>
    <property type="match status" value="3"/>
</dbReference>
<dbReference type="SMART" id="SM00028">
    <property type="entry name" value="TPR"/>
    <property type="match status" value="5"/>
</dbReference>